<reference evidence="1" key="2">
    <citation type="journal article" date="2015" name="Data Brief">
        <title>Shoot transcriptome of the giant reed, Arundo donax.</title>
        <authorList>
            <person name="Barrero R.A."/>
            <person name="Guerrero F.D."/>
            <person name="Moolhuijzen P."/>
            <person name="Goolsby J.A."/>
            <person name="Tidwell J."/>
            <person name="Bellgard S.E."/>
            <person name="Bellgard M.I."/>
        </authorList>
    </citation>
    <scope>NUCLEOTIDE SEQUENCE</scope>
    <source>
        <tissue evidence="1">Shoot tissue taken approximately 20 cm above the soil surface</tissue>
    </source>
</reference>
<accession>A0A0A8XQC4</accession>
<reference evidence="1" key="1">
    <citation type="submission" date="2014-09" db="EMBL/GenBank/DDBJ databases">
        <authorList>
            <person name="Magalhaes I.L.F."/>
            <person name="Oliveira U."/>
            <person name="Santos F.R."/>
            <person name="Vidigal T.H.D.A."/>
            <person name="Brescovit A.D."/>
            <person name="Santos A.J."/>
        </authorList>
    </citation>
    <scope>NUCLEOTIDE SEQUENCE</scope>
    <source>
        <tissue evidence="1">Shoot tissue taken approximately 20 cm above the soil surface</tissue>
    </source>
</reference>
<sequence length="18" mass="1948">MVLGWRDAGFAGSRPRTA</sequence>
<evidence type="ECO:0000313" key="1">
    <source>
        <dbReference type="EMBL" id="JAD14785.1"/>
    </source>
</evidence>
<proteinExistence type="predicted"/>
<dbReference type="EMBL" id="GBRH01283110">
    <property type="protein sequence ID" value="JAD14785.1"/>
    <property type="molecule type" value="Transcribed_RNA"/>
</dbReference>
<dbReference type="AlphaFoldDB" id="A0A0A8XQC4"/>
<protein>
    <submittedName>
        <fullName evidence="1">Uncharacterized protein</fullName>
    </submittedName>
</protein>
<name>A0A0A8XQC4_ARUDO</name>
<organism evidence="1">
    <name type="scientific">Arundo donax</name>
    <name type="common">Giant reed</name>
    <name type="synonym">Donax arundinaceus</name>
    <dbReference type="NCBI Taxonomy" id="35708"/>
    <lineage>
        <taxon>Eukaryota</taxon>
        <taxon>Viridiplantae</taxon>
        <taxon>Streptophyta</taxon>
        <taxon>Embryophyta</taxon>
        <taxon>Tracheophyta</taxon>
        <taxon>Spermatophyta</taxon>
        <taxon>Magnoliopsida</taxon>
        <taxon>Liliopsida</taxon>
        <taxon>Poales</taxon>
        <taxon>Poaceae</taxon>
        <taxon>PACMAD clade</taxon>
        <taxon>Arundinoideae</taxon>
        <taxon>Arundineae</taxon>
        <taxon>Arundo</taxon>
    </lineage>
</organism>